<dbReference type="GO" id="GO:0046872">
    <property type="term" value="F:metal ion binding"/>
    <property type="evidence" value="ECO:0007669"/>
    <property type="project" value="UniProtKB-KW"/>
</dbReference>
<evidence type="ECO:0000256" key="4">
    <source>
        <dbReference type="ARBA" id="ARBA00022705"/>
    </source>
</evidence>
<dbReference type="PROSITE" id="PS50172">
    <property type="entry name" value="BRCT"/>
    <property type="match status" value="1"/>
</dbReference>
<accession>A0A2N5JAF1</accession>
<evidence type="ECO:0000256" key="12">
    <source>
        <dbReference type="ARBA" id="ARBA00060881"/>
    </source>
</evidence>
<feature type="region of interest" description="Disordered" evidence="15">
    <location>
        <begin position="903"/>
        <end position="944"/>
    </location>
</feature>
<keyword evidence="13" id="KW-0464">Manganese</keyword>
<keyword evidence="4 13" id="KW-0235">DNA replication</keyword>
<dbReference type="GO" id="GO:0003911">
    <property type="term" value="F:DNA ligase (NAD+) activity"/>
    <property type="evidence" value="ECO:0007669"/>
    <property type="project" value="UniProtKB-UniRule"/>
</dbReference>
<evidence type="ECO:0000256" key="10">
    <source>
        <dbReference type="ARBA" id="ARBA00023204"/>
    </source>
</evidence>
<feature type="binding site" evidence="13">
    <location>
        <position position="508"/>
    </location>
    <ligand>
        <name>Zn(2+)</name>
        <dbReference type="ChEBI" id="CHEBI:29105"/>
    </ligand>
</feature>
<evidence type="ECO:0000313" key="18">
    <source>
        <dbReference type="Proteomes" id="UP000235050"/>
    </source>
</evidence>
<comment type="similarity">
    <text evidence="12 13">Belongs to the NAD-dependent DNA ligase family. LigA subfamily.</text>
</comment>
<comment type="caution">
    <text evidence="17">The sequence shown here is derived from an EMBL/GenBank/DDBJ whole genome shotgun (WGS) entry which is preliminary data.</text>
</comment>
<dbReference type="NCBIfam" id="NF005932">
    <property type="entry name" value="PRK07956.1"/>
    <property type="match status" value="1"/>
</dbReference>
<proteinExistence type="inferred from homology"/>
<feature type="binding site" evidence="13">
    <location>
        <position position="237"/>
    </location>
    <ligand>
        <name>NAD(+)</name>
        <dbReference type="ChEBI" id="CHEBI:57540"/>
    </ligand>
</feature>
<evidence type="ECO:0000313" key="17">
    <source>
        <dbReference type="EMBL" id="PLS31192.1"/>
    </source>
</evidence>
<dbReference type="InterPro" id="IPR033136">
    <property type="entry name" value="DNA_ligase_CS"/>
</dbReference>
<dbReference type="PROSITE" id="PS01056">
    <property type="entry name" value="DNA_LIGASE_N2"/>
    <property type="match status" value="1"/>
</dbReference>
<keyword evidence="18" id="KW-1185">Reference proteome</keyword>
<feature type="binding site" evidence="13">
    <location>
        <position position="386"/>
    </location>
    <ligand>
        <name>NAD(+)</name>
        <dbReference type="ChEBI" id="CHEBI:57540"/>
    </ligand>
</feature>
<keyword evidence="3 13" id="KW-0436">Ligase</keyword>
<gene>
    <name evidence="13" type="primary">ligA</name>
    <name evidence="17" type="ORF">Uis1B_0936</name>
</gene>
<evidence type="ECO:0000256" key="6">
    <source>
        <dbReference type="ARBA" id="ARBA00022763"/>
    </source>
</evidence>
<evidence type="ECO:0000256" key="8">
    <source>
        <dbReference type="ARBA" id="ARBA00022842"/>
    </source>
</evidence>
<organism evidence="17 18">
    <name type="scientific">Bifidobacterium margollesii</name>
    <dbReference type="NCBI Taxonomy" id="2020964"/>
    <lineage>
        <taxon>Bacteria</taxon>
        <taxon>Bacillati</taxon>
        <taxon>Actinomycetota</taxon>
        <taxon>Actinomycetes</taxon>
        <taxon>Bifidobacteriales</taxon>
        <taxon>Bifidobacteriaceae</taxon>
        <taxon>Bifidobacterium</taxon>
    </lineage>
</organism>
<feature type="region of interest" description="Disordered" evidence="15">
    <location>
        <begin position="252"/>
        <end position="271"/>
    </location>
</feature>
<dbReference type="InterPro" id="IPR013839">
    <property type="entry name" value="DNAligase_adenylation"/>
</dbReference>
<dbReference type="InterPro" id="IPR041663">
    <property type="entry name" value="DisA/LigA_HHH"/>
</dbReference>
<comment type="function">
    <text evidence="13">DNA ligase that catalyzes the formation of phosphodiester linkages between 5'-phosphoryl and 3'-hydroxyl groups in double-stranded DNA using NAD as a coenzyme and as the energy source for the reaction. It is essential for DNA replication and repair of damaged DNA.</text>
</comment>
<dbReference type="EMBL" id="NMWU01000015">
    <property type="protein sequence ID" value="PLS31192.1"/>
    <property type="molecule type" value="Genomic_DNA"/>
</dbReference>
<dbReference type="GO" id="GO:0006281">
    <property type="term" value="P:DNA repair"/>
    <property type="evidence" value="ECO:0007669"/>
    <property type="project" value="UniProtKB-KW"/>
</dbReference>
<dbReference type="InterPro" id="IPR004150">
    <property type="entry name" value="NAD_DNA_ligase_OB"/>
</dbReference>
<keyword evidence="9 13" id="KW-0520">NAD</keyword>
<dbReference type="SUPFAM" id="SSF56091">
    <property type="entry name" value="DNA ligase/mRNA capping enzyme, catalytic domain"/>
    <property type="match status" value="1"/>
</dbReference>
<evidence type="ECO:0000256" key="13">
    <source>
        <dbReference type="HAMAP-Rule" id="MF_01588"/>
    </source>
</evidence>
<dbReference type="PANTHER" id="PTHR23389:SF9">
    <property type="entry name" value="DNA LIGASE"/>
    <property type="match status" value="1"/>
</dbReference>
<dbReference type="Proteomes" id="UP000235050">
    <property type="component" value="Unassembled WGS sequence"/>
</dbReference>
<feature type="binding site" evidence="13">
    <location>
        <position position="502"/>
    </location>
    <ligand>
        <name>Zn(2+)</name>
        <dbReference type="ChEBI" id="CHEBI:29105"/>
    </ligand>
</feature>
<comment type="catalytic activity">
    <reaction evidence="11 13 14">
        <text>NAD(+) + (deoxyribonucleotide)n-3'-hydroxyl + 5'-phospho-(deoxyribonucleotide)m = (deoxyribonucleotide)n+m + AMP + beta-nicotinamide D-nucleotide.</text>
        <dbReference type="EC" id="6.5.1.2"/>
    </reaction>
</comment>
<dbReference type="GO" id="GO:0006260">
    <property type="term" value="P:DNA replication"/>
    <property type="evidence" value="ECO:0007669"/>
    <property type="project" value="UniProtKB-KW"/>
</dbReference>
<dbReference type="InterPro" id="IPR001679">
    <property type="entry name" value="DNA_ligase"/>
</dbReference>
<dbReference type="SUPFAM" id="SSF52113">
    <property type="entry name" value="BRCT domain"/>
    <property type="match status" value="1"/>
</dbReference>
<evidence type="ECO:0000256" key="14">
    <source>
        <dbReference type="RuleBase" id="RU000618"/>
    </source>
</evidence>
<keyword evidence="7 13" id="KW-0862">Zinc</keyword>
<dbReference type="InterPro" id="IPR010994">
    <property type="entry name" value="RuvA_2-like"/>
</dbReference>
<dbReference type="InterPro" id="IPR001357">
    <property type="entry name" value="BRCT_dom"/>
</dbReference>
<dbReference type="OrthoDB" id="9759736at2"/>
<dbReference type="Gene3D" id="2.40.50.140">
    <property type="entry name" value="Nucleic acid-binding proteins"/>
    <property type="match status" value="1"/>
</dbReference>
<dbReference type="FunFam" id="2.40.50.140:FF:000012">
    <property type="entry name" value="DNA ligase"/>
    <property type="match status" value="1"/>
</dbReference>
<evidence type="ECO:0000256" key="15">
    <source>
        <dbReference type="SAM" id="MobiDB-lite"/>
    </source>
</evidence>
<feature type="binding site" evidence="13">
    <location>
        <position position="175"/>
    </location>
    <ligand>
        <name>NAD(+)</name>
        <dbReference type="ChEBI" id="CHEBI:57540"/>
    </ligand>
</feature>
<evidence type="ECO:0000256" key="3">
    <source>
        <dbReference type="ARBA" id="ARBA00022598"/>
    </source>
</evidence>
<dbReference type="InterPro" id="IPR018239">
    <property type="entry name" value="DNA_ligase_AS"/>
</dbReference>
<protein>
    <recommendedName>
        <fullName evidence="2 13">DNA ligase</fullName>
        <ecNumber evidence="1 13">6.5.1.2</ecNumber>
    </recommendedName>
    <alternativeName>
        <fullName evidence="13">Polydeoxyribonucleotide synthase [NAD(+)]</fullName>
    </alternativeName>
</protein>
<dbReference type="SMART" id="SM00292">
    <property type="entry name" value="BRCT"/>
    <property type="match status" value="1"/>
</dbReference>
<dbReference type="Gene3D" id="1.10.287.610">
    <property type="entry name" value="Helix hairpin bin"/>
    <property type="match status" value="1"/>
</dbReference>
<evidence type="ECO:0000256" key="9">
    <source>
        <dbReference type="ARBA" id="ARBA00023027"/>
    </source>
</evidence>
<feature type="active site" description="N6-AMP-lysine intermediate" evidence="13">
    <location>
        <position position="177"/>
    </location>
</feature>
<dbReference type="Pfam" id="PF00533">
    <property type="entry name" value="BRCT"/>
    <property type="match status" value="1"/>
</dbReference>
<dbReference type="Gene3D" id="6.20.10.30">
    <property type="match status" value="1"/>
</dbReference>
<keyword evidence="5 13" id="KW-0479">Metal-binding</keyword>
<dbReference type="PANTHER" id="PTHR23389">
    <property type="entry name" value="CHROMOSOME TRANSMISSION FIDELITY FACTOR 18"/>
    <property type="match status" value="1"/>
</dbReference>
<feature type="domain" description="BRCT" evidence="16">
    <location>
        <begin position="824"/>
        <end position="893"/>
    </location>
</feature>
<feature type="region of interest" description="Disordered" evidence="15">
    <location>
        <begin position="1"/>
        <end position="25"/>
    </location>
</feature>
<feature type="binding site" evidence="13">
    <location>
        <position position="486"/>
    </location>
    <ligand>
        <name>Zn(2+)</name>
        <dbReference type="ChEBI" id="CHEBI:29105"/>
    </ligand>
</feature>
<sequence length="944" mass="102595">MASQSPDNEQLAWDLDGDGEVGGDDALSRFEPGSEGWIAALGSTDADAMRLDSLDVTTMSTEAAARLWTKTAAWVESDQIAYYIDDAPVSSDAAYDARLRCLQRLEAAFPSLDTPQSPTHRVGGTFSNDFASVRHPSRMMSLDDVFSIEELRGWYDSVIRDLDWPEGKPLPMTCEVKIDGLALNLIYRNGVLEQGLTRGDGVTGEDITLNARTISNIPQNLGGDPADVPDMVEVRGEVFMRFDDFKALNERAEDEGKPPFANPRNAAAGSLRQKDPRITATRRLTFYAHGIGTLDWGADHPRGTHDAVRNQSEAYALYAKWGVPVSPHNREVTSFSEILDMIDYYGEHRQDIEHALDGIVVKVDDLGLQRRLGSTSRAPRWAIAYKYPPEEVNTELLDITVQVGRTGRVTPVAVLKPVYVAGSTVARTTLHNPFEVKRKGVLIGDTVIVRKAGDVIPELVGPVLERRKGREGELHEFVMPEHCPSCGAELAPAKEGDKDIRCPNVESCPAQLSERIINLASRKAFDIEHLGDQSAIALTNPEADRPDSVDTYAPTLREILVGPGEEPEPYEPLAGLRLPEPQSPTLTSEAGLFDLDLGKLRDVWVWREVPIIEIRETIGSNGKPKKTRKRRGGSGLWYRTEAFWTAPTAARRKTAKQIEAERAEIERAEAEQDGDATAAMTPANRYPDYVVPDDAVVIRTERKTTRKGVVSEQPVYVRPGENTRKMLDEIDKARSADLWRVLVALSIRRLGPPTARLIASQFGSLEAIERASVDDLLEIDGIGPEIAESVVRWFEAARDPDDWRGRTLAAWRAAGVGDHVERNDDPQTLTGMTVVVTGSLDDFSRDGAKQAIIGHGGKAAGSVSKKTTYVVVGANAGSKAAKAESLGVPMIDEAAFKRLLATGSPDATDSSAGSAAGDSDDASGASVTGASASDAMDSSTSSAE</sequence>
<dbReference type="SUPFAM" id="SSF50249">
    <property type="entry name" value="Nucleic acid-binding proteins"/>
    <property type="match status" value="1"/>
</dbReference>
<feature type="binding site" evidence="13">
    <location>
        <begin position="141"/>
        <end position="142"/>
    </location>
    <ligand>
        <name>NAD(+)</name>
        <dbReference type="ChEBI" id="CHEBI:57540"/>
    </ligand>
</feature>
<dbReference type="EC" id="6.5.1.2" evidence="1 13"/>
<dbReference type="Pfam" id="PF01653">
    <property type="entry name" value="DNA_ligase_aden"/>
    <property type="match status" value="1"/>
</dbReference>
<feature type="binding site" evidence="13">
    <location>
        <position position="198"/>
    </location>
    <ligand>
        <name>NAD(+)</name>
        <dbReference type="ChEBI" id="CHEBI:57540"/>
    </ligand>
</feature>
<dbReference type="Gene3D" id="3.30.470.30">
    <property type="entry name" value="DNA ligase/mRNA capping enzyme"/>
    <property type="match status" value="1"/>
</dbReference>
<evidence type="ECO:0000256" key="2">
    <source>
        <dbReference type="ARBA" id="ARBA00013308"/>
    </source>
</evidence>
<feature type="binding site" evidence="13">
    <location>
        <position position="483"/>
    </location>
    <ligand>
        <name>Zn(2+)</name>
        <dbReference type="ChEBI" id="CHEBI:29105"/>
    </ligand>
</feature>
<evidence type="ECO:0000259" key="16">
    <source>
        <dbReference type="PROSITE" id="PS50172"/>
    </source>
</evidence>
<dbReference type="GO" id="GO:0005829">
    <property type="term" value="C:cytosol"/>
    <property type="evidence" value="ECO:0007669"/>
    <property type="project" value="TreeGrafter"/>
</dbReference>
<dbReference type="CDD" id="cd00114">
    <property type="entry name" value="LIGANc"/>
    <property type="match status" value="1"/>
</dbReference>
<dbReference type="InterPro" id="IPR004149">
    <property type="entry name" value="Znf_DNAligase_C4"/>
</dbReference>
<dbReference type="HAMAP" id="MF_01588">
    <property type="entry name" value="DNA_ligase_A"/>
    <property type="match status" value="1"/>
</dbReference>
<dbReference type="Pfam" id="PF03120">
    <property type="entry name" value="OB_DNA_ligase"/>
    <property type="match status" value="1"/>
</dbReference>
<dbReference type="FunFam" id="3.30.470.30:FF:000001">
    <property type="entry name" value="DNA ligase"/>
    <property type="match status" value="1"/>
</dbReference>
<keyword evidence="6 13" id="KW-0227">DNA damage</keyword>
<dbReference type="Gene3D" id="3.40.50.10190">
    <property type="entry name" value="BRCT domain"/>
    <property type="match status" value="1"/>
</dbReference>
<dbReference type="RefSeq" id="WP_101616098.1">
    <property type="nucleotide sequence ID" value="NZ_NMWU01000015.1"/>
</dbReference>
<dbReference type="AlphaFoldDB" id="A0A2N5JAF1"/>
<name>A0A2N5JAF1_9BIFI</name>
<dbReference type="InterPro" id="IPR013840">
    <property type="entry name" value="DNAligase_N"/>
</dbReference>
<dbReference type="Pfam" id="PF12826">
    <property type="entry name" value="HHH_2"/>
    <property type="match status" value="1"/>
</dbReference>
<dbReference type="InterPro" id="IPR012340">
    <property type="entry name" value="NA-bd_OB-fold"/>
</dbReference>
<dbReference type="Gene3D" id="1.10.150.20">
    <property type="entry name" value="5' to 3' exonuclease, C-terminal subdomain"/>
    <property type="match status" value="2"/>
</dbReference>
<evidence type="ECO:0000256" key="11">
    <source>
        <dbReference type="ARBA" id="ARBA00034005"/>
    </source>
</evidence>
<dbReference type="InterPro" id="IPR036420">
    <property type="entry name" value="BRCT_dom_sf"/>
</dbReference>
<keyword evidence="10 13" id="KW-0234">DNA repair</keyword>
<evidence type="ECO:0000256" key="5">
    <source>
        <dbReference type="ARBA" id="ARBA00022723"/>
    </source>
</evidence>
<keyword evidence="8 13" id="KW-0460">Magnesium</keyword>
<feature type="binding site" evidence="13">
    <location>
        <begin position="92"/>
        <end position="96"/>
    </location>
    <ligand>
        <name>NAD(+)</name>
        <dbReference type="ChEBI" id="CHEBI:57540"/>
    </ligand>
</feature>
<evidence type="ECO:0000256" key="1">
    <source>
        <dbReference type="ARBA" id="ARBA00012722"/>
    </source>
</evidence>
<evidence type="ECO:0000256" key="7">
    <source>
        <dbReference type="ARBA" id="ARBA00022833"/>
    </source>
</evidence>
<comment type="cofactor">
    <cofactor evidence="13">
        <name>Mg(2+)</name>
        <dbReference type="ChEBI" id="CHEBI:18420"/>
    </cofactor>
    <cofactor evidence="13">
        <name>Mn(2+)</name>
        <dbReference type="ChEBI" id="CHEBI:29035"/>
    </cofactor>
</comment>
<dbReference type="Pfam" id="PF03119">
    <property type="entry name" value="DNA_ligase_ZBD"/>
    <property type="match status" value="1"/>
</dbReference>
<feature type="binding site" evidence="13">
    <location>
        <position position="362"/>
    </location>
    <ligand>
        <name>NAD(+)</name>
        <dbReference type="ChEBI" id="CHEBI:57540"/>
    </ligand>
</feature>
<dbReference type="SMART" id="SM00532">
    <property type="entry name" value="LIGANc"/>
    <property type="match status" value="1"/>
</dbReference>
<dbReference type="NCBIfam" id="TIGR00575">
    <property type="entry name" value="dnlj"/>
    <property type="match status" value="1"/>
</dbReference>
<reference evidence="17 18" key="1">
    <citation type="submission" date="2017-07" db="EMBL/GenBank/DDBJ databases">
        <title>Bifidobacterium novel species.</title>
        <authorList>
            <person name="Lugli G.A."/>
            <person name="Milani C."/>
            <person name="Duranti S."/>
            <person name="Mangifesta M."/>
        </authorList>
    </citation>
    <scope>NUCLEOTIDE SEQUENCE [LARGE SCALE GENOMIC DNA]</scope>
    <source>
        <strain evidence="18">Uis1B</strain>
    </source>
</reference>
<dbReference type="PROSITE" id="PS01055">
    <property type="entry name" value="DNA_LIGASE_N1"/>
    <property type="match status" value="1"/>
</dbReference>
<dbReference type="SUPFAM" id="SSF47781">
    <property type="entry name" value="RuvA domain 2-like"/>
    <property type="match status" value="2"/>
</dbReference>
<dbReference type="CDD" id="cd17748">
    <property type="entry name" value="BRCT_DNA_ligase_like"/>
    <property type="match status" value="1"/>
</dbReference>